<evidence type="ECO:0000313" key="1">
    <source>
        <dbReference type="EMBL" id="AEW05717.1"/>
    </source>
</evidence>
<reference evidence="1 2" key="2">
    <citation type="journal article" date="2012" name="Stand. Genomic Sci.">
        <title>Complete genome sequence of the moderately thermophilic mineral-sulfide-oxidizing firmicute Sulfobacillus acidophilus type strain (NAL(T)).</title>
        <authorList>
            <person name="Anderson I."/>
            <person name="Chertkov O."/>
            <person name="Chen A."/>
            <person name="Saunders E."/>
            <person name="Lapidus A."/>
            <person name="Nolan M."/>
            <person name="Lucas S."/>
            <person name="Hammon N."/>
            <person name="Deshpande S."/>
            <person name="Cheng J.F."/>
            <person name="Han C."/>
            <person name="Tapia R."/>
            <person name="Goodwin L.A."/>
            <person name="Pitluck S."/>
            <person name="Liolios K."/>
            <person name="Pagani I."/>
            <person name="Ivanova N."/>
            <person name="Mikhailova N."/>
            <person name="Pati A."/>
            <person name="Palaniappan K."/>
            <person name="Land M."/>
            <person name="Pan C."/>
            <person name="Rohde M."/>
            <person name="Pukall R."/>
            <person name="Goker M."/>
            <person name="Detter J.C."/>
            <person name="Woyke T."/>
            <person name="Bristow J."/>
            <person name="Eisen J.A."/>
            <person name="Markowitz V."/>
            <person name="Hugenholtz P."/>
            <person name="Kyrpides N.C."/>
            <person name="Klenk H.P."/>
            <person name="Mavromatis K."/>
        </authorList>
    </citation>
    <scope>NUCLEOTIDE SEQUENCE [LARGE SCALE GENOMIC DNA]</scope>
    <source>
        <strain evidence="2">ATCC 700253 / DSM 10332 / NAL</strain>
    </source>
</reference>
<proteinExistence type="predicted"/>
<dbReference type="STRING" id="679936.Sulac_2244"/>
<keyword evidence="2" id="KW-1185">Reference proteome</keyword>
<sequence length="66" mass="7436">MTGYGQHPKAYVTFQARLTPEMKEQLVRCAQVLQESQTTLVTEALKDFFGRHPLSVLADQVNQVSV</sequence>
<reference evidence="2" key="1">
    <citation type="submission" date="2011-12" db="EMBL/GenBank/DDBJ databases">
        <title>The complete genome of chromosome of Sulfobacillus acidophilus DSM 10332.</title>
        <authorList>
            <person name="Lucas S."/>
            <person name="Han J."/>
            <person name="Lapidus A."/>
            <person name="Bruce D."/>
            <person name="Goodwin L."/>
            <person name="Pitluck S."/>
            <person name="Peters L."/>
            <person name="Kyrpides N."/>
            <person name="Mavromatis K."/>
            <person name="Ivanova N."/>
            <person name="Mikhailova N."/>
            <person name="Chertkov O."/>
            <person name="Saunders E."/>
            <person name="Detter J.C."/>
            <person name="Tapia R."/>
            <person name="Han C."/>
            <person name="Land M."/>
            <person name="Hauser L."/>
            <person name="Markowitz V."/>
            <person name="Cheng J.-F."/>
            <person name="Hugenholtz P."/>
            <person name="Woyke T."/>
            <person name="Wu D."/>
            <person name="Pukall R."/>
            <person name="Gehrich-Schroeter G."/>
            <person name="Schneider S."/>
            <person name="Klenk H.-P."/>
            <person name="Eisen J.A."/>
        </authorList>
    </citation>
    <scope>NUCLEOTIDE SEQUENCE [LARGE SCALE GENOMIC DNA]</scope>
    <source>
        <strain evidence="2">ATCC 700253 / DSM 10332 / NAL</strain>
    </source>
</reference>
<name>G8TU45_SULAD</name>
<dbReference type="AlphaFoldDB" id="G8TU45"/>
<accession>G8TU45</accession>
<evidence type="ECO:0000313" key="2">
    <source>
        <dbReference type="Proteomes" id="UP000005439"/>
    </source>
</evidence>
<dbReference type="Proteomes" id="UP000005439">
    <property type="component" value="Chromosome"/>
</dbReference>
<dbReference type="HOGENOM" id="CLU_201985_0_0_9"/>
<gene>
    <name evidence="1" type="ordered locus">Sulac_2244</name>
</gene>
<protein>
    <submittedName>
        <fullName evidence="1">Uncharacterized protein</fullName>
    </submittedName>
</protein>
<dbReference type="KEGG" id="sap:Sulac_2244"/>
<organism evidence="1 2">
    <name type="scientific">Sulfobacillus acidophilus (strain ATCC 700253 / DSM 10332 / NAL)</name>
    <dbReference type="NCBI Taxonomy" id="679936"/>
    <lineage>
        <taxon>Bacteria</taxon>
        <taxon>Bacillati</taxon>
        <taxon>Bacillota</taxon>
        <taxon>Clostridia</taxon>
        <taxon>Eubacteriales</taxon>
        <taxon>Clostridiales Family XVII. Incertae Sedis</taxon>
        <taxon>Sulfobacillus</taxon>
    </lineage>
</organism>
<dbReference type="PATRIC" id="fig|679936.5.peg.2324"/>
<dbReference type="EMBL" id="CP003179">
    <property type="protein sequence ID" value="AEW05717.1"/>
    <property type="molecule type" value="Genomic_DNA"/>
</dbReference>